<protein>
    <submittedName>
        <fullName evidence="4">DnaD domain protein</fullName>
    </submittedName>
</protein>
<dbReference type="PANTHER" id="PTHR37293:SF5">
    <property type="entry name" value="DNA REPLICATION PROTEIN"/>
    <property type="match status" value="1"/>
</dbReference>
<reference evidence="4" key="1">
    <citation type="submission" date="2023-03" db="EMBL/GenBank/DDBJ databases">
        <authorList>
            <person name="Shen W."/>
            <person name="Cai J."/>
        </authorList>
    </citation>
    <scope>NUCLEOTIDE SEQUENCE</scope>
    <source>
        <strain evidence="4">P66-3</strain>
    </source>
</reference>
<comment type="similarity">
    <text evidence="1">Belongs to the DnaB/DnaD family.</text>
</comment>
<dbReference type="EMBL" id="JARQAJ010000001">
    <property type="protein sequence ID" value="MDT2758498.1"/>
    <property type="molecule type" value="Genomic_DNA"/>
</dbReference>
<evidence type="ECO:0000313" key="5">
    <source>
        <dbReference type="Proteomes" id="UP001181046"/>
    </source>
</evidence>
<dbReference type="Proteomes" id="UP001181046">
    <property type="component" value="Unassembled WGS sequence"/>
</dbReference>
<accession>A0ABU3F764</accession>
<keyword evidence="5" id="KW-1185">Reference proteome</keyword>
<dbReference type="PANTHER" id="PTHR37293">
    <property type="entry name" value="PHAGE REPLICATION PROTEIN-RELATED"/>
    <property type="match status" value="1"/>
</dbReference>
<dbReference type="Pfam" id="PF07261">
    <property type="entry name" value="DnaB_2"/>
    <property type="match status" value="1"/>
</dbReference>
<dbReference type="SUPFAM" id="SSF158499">
    <property type="entry name" value="DnaD domain-like"/>
    <property type="match status" value="1"/>
</dbReference>
<dbReference type="RefSeq" id="WP_311829269.1">
    <property type="nucleotide sequence ID" value="NZ_JARQAJ010000001.1"/>
</dbReference>
<dbReference type="InterPro" id="IPR034829">
    <property type="entry name" value="DnaD-like_sf"/>
</dbReference>
<proteinExistence type="inferred from homology"/>
<evidence type="ECO:0000313" key="4">
    <source>
        <dbReference type="EMBL" id="MDT2758498.1"/>
    </source>
</evidence>
<evidence type="ECO:0000256" key="2">
    <source>
        <dbReference type="SAM" id="MobiDB-lite"/>
    </source>
</evidence>
<feature type="compositionally biased region" description="Basic and acidic residues" evidence="2">
    <location>
        <begin position="124"/>
        <end position="148"/>
    </location>
</feature>
<dbReference type="InterPro" id="IPR006343">
    <property type="entry name" value="DnaB/C_C"/>
</dbReference>
<evidence type="ECO:0000259" key="3">
    <source>
        <dbReference type="Pfam" id="PF07261"/>
    </source>
</evidence>
<feature type="domain" description="DnaB/C C-terminal" evidence="3">
    <location>
        <begin position="215"/>
        <end position="294"/>
    </location>
</feature>
<comment type="caution">
    <text evidence="4">The sequence shown here is derived from an EMBL/GenBank/DDBJ whole genome shotgun (WGS) entry which is preliminary data.</text>
</comment>
<organism evidence="4 5">
    <name type="scientific">Enterococcus xiangfangensis</name>
    <dbReference type="NCBI Taxonomy" id="1296537"/>
    <lineage>
        <taxon>Bacteria</taxon>
        <taxon>Bacillati</taxon>
        <taxon>Bacillota</taxon>
        <taxon>Bacilli</taxon>
        <taxon>Lactobacillales</taxon>
        <taxon>Enterococcaceae</taxon>
        <taxon>Enterococcus</taxon>
    </lineage>
</organism>
<sequence>MANRRMISNTVVRTARFLRMPPTTQNLYFHLVLNTDDDGVVEAFPVMRLIGATEDDLKILVEKVFVYLLNEDLVVYISDWNEQNTIRSDRKVDSVYKNLLLKIVPDIEYKESTKKNGQSVVRQMSDKSQQDDRLSKDKLSKDKLREGSSNDDDDALNVGIQNVDIGNEDIRTVDIQSVDIGNEYTNINSLNINNLNNNNSKSNSSSKEETLKSVFTFWEQNGFGTISPIIIEHFTKWVEDFKEIGATTTAAIELIIHSLVICVERGKRNYGYAKAILTDWEQHRYLTVDQVKAEDKKNSSSNNKRQWPDYSIGNKLENTGSSEYDNLGW</sequence>
<dbReference type="NCBIfam" id="TIGR01446">
    <property type="entry name" value="DnaD_dom"/>
    <property type="match status" value="1"/>
</dbReference>
<name>A0ABU3F764_9ENTE</name>
<dbReference type="InterPro" id="IPR053162">
    <property type="entry name" value="DnaD"/>
</dbReference>
<evidence type="ECO:0000256" key="1">
    <source>
        <dbReference type="ARBA" id="ARBA00093462"/>
    </source>
</evidence>
<gene>
    <name evidence="4" type="ORF">P7H27_01720</name>
</gene>
<dbReference type="Gene3D" id="1.10.10.630">
    <property type="entry name" value="DnaD domain-like"/>
    <property type="match status" value="1"/>
</dbReference>
<feature type="region of interest" description="Disordered" evidence="2">
    <location>
        <begin position="114"/>
        <end position="157"/>
    </location>
</feature>